<dbReference type="GO" id="GO:0030159">
    <property type="term" value="F:signaling receptor complex adaptor activity"/>
    <property type="evidence" value="ECO:0007669"/>
    <property type="project" value="TreeGrafter"/>
</dbReference>
<dbReference type="Proteomes" id="UP000326458">
    <property type="component" value="Unassembled WGS sequence"/>
</dbReference>
<dbReference type="GO" id="GO:0030425">
    <property type="term" value="C:dendrite"/>
    <property type="evidence" value="ECO:0007669"/>
    <property type="project" value="TreeGrafter"/>
</dbReference>
<dbReference type="GO" id="GO:0005737">
    <property type="term" value="C:cytoplasm"/>
    <property type="evidence" value="ECO:0007669"/>
    <property type="project" value="TreeGrafter"/>
</dbReference>
<dbReference type="FunFam" id="2.30.42.10:FF:000005">
    <property type="entry name" value="Membrane associated guanylate kinase, WW and PDZ domain containing 1"/>
    <property type="match status" value="1"/>
</dbReference>
<dbReference type="SMART" id="SM00228">
    <property type="entry name" value="PDZ"/>
    <property type="match status" value="2"/>
</dbReference>
<dbReference type="GO" id="GO:0043113">
    <property type="term" value="P:receptor clustering"/>
    <property type="evidence" value="ECO:0007669"/>
    <property type="project" value="TreeGrafter"/>
</dbReference>
<dbReference type="PROSITE" id="PS50106">
    <property type="entry name" value="PDZ"/>
    <property type="match status" value="1"/>
</dbReference>
<evidence type="ECO:0000256" key="1">
    <source>
        <dbReference type="SAM" id="MobiDB-lite"/>
    </source>
</evidence>
<dbReference type="GO" id="GO:0005886">
    <property type="term" value="C:plasma membrane"/>
    <property type="evidence" value="ECO:0007669"/>
    <property type="project" value="GOC"/>
</dbReference>
<feature type="region of interest" description="Disordered" evidence="1">
    <location>
        <begin position="23"/>
        <end position="55"/>
    </location>
</feature>
<dbReference type="SUPFAM" id="SSF50156">
    <property type="entry name" value="PDZ domain-like"/>
    <property type="match status" value="2"/>
</dbReference>
<reference evidence="3 4" key="1">
    <citation type="submission" date="2019-06" db="EMBL/GenBank/DDBJ databases">
        <title>Discovery of a novel chromosome fission-fusion reversal in muntjac.</title>
        <authorList>
            <person name="Mudd A.B."/>
            <person name="Bredeson J.V."/>
            <person name="Baum R."/>
            <person name="Hockemeyer D."/>
            <person name="Rokhsar D.S."/>
        </authorList>
    </citation>
    <scope>NUCLEOTIDE SEQUENCE [LARGE SCALE GENOMIC DNA]</scope>
    <source>
        <strain evidence="3">UTSW_UCB_Mm</strain>
        <tissue evidence="3">Fibroblast cell line</tissue>
    </source>
</reference>
<dbReference type="InterPro" id="IPR001478">
    <property type="entry name" value="PDZ"/>
</dbReference>
<keyword evidence="4" id="KW-1185">Reference proteome</keyword>
<dbReference type="EMBL" id="VCEA01000003">
    <property type="protein sequence ID" value="KAB0341477.1"/>
    <property type="molecule type" value="Genomic_DNA"/>
</dbReference>
<evidence type="ECO:0000313" key="4">
    <source>
        <dbReference type="Proteomes" id="UP000326458"/>
    </source>
</evidence>
<dbReference type="PANTHER" id="PTHR10316:SF27">
    <property type="entry name" value="MEMBRANE-ASSOCIATED GUANYLATE KINASE, WW AND PDZ DOMAIN-CONTAINING PROTEIN 2"/>
    <property type="match status" value="1"/>
</dbReference>
<name>A0A5N3UXD6_MUNMU</name>
<protein>
    <recommendedName>
        <fullName evidence="2">PDZ domain-containing protein</fullName>
    </recommendedName>
</protein>
<gene>
    <name evidence="3" type="ORF">FD754_018403</name>
</gene>
<dbReference type="GO" id="GO:0031697">
    <property type="term" value="F:beta-1 adrenergic receptor binding"/>
    <property type="evidence" value="ECO:0007669"/>
    <property type="project" value="TreeGrafter"/>
</dbReference>
<dbReference type="InterPro" id="IPR036034">
    <property type="entry name" value="PDZ_sf"/>
</dbReference>
<evidence type="ECO:0000259" key="2">
    <source>
        <dbReference type="PROSITE" id="PS50106"/>
    </source>
</evidence>
<dbReference type="GO" id="GO:0070699">
    <property type="term" value="F:type II activin receptor binding"/>
    <property type="evidence" value="ECO:0007669"/>
    <property type="project" value="TreeGrafter"/>
</dbReference>
<dbReference type="AlphaFoldDB" id="A0A5N3UXD6"/>
<dbReference type="GO" id="GO:0046332">
    <property type="term" value="F:SMAD binding"/>
    <property type="evidence" value="ECO:0007669"/>
    <property type="project" value="TreeGrafter"/>
</dbReference>
<proteinExistence type="predicted"/>
<dbReference type="Pfam" id="PF00595">
    <property type="entry name" value="PDZ"/>
    <property type="match status" value="1"/>
</dbReference>
<accession>A0A5N3UXD6</accession>
<dbReference type="GO" id="GO:0007165">
    <property type="term" value="P:signal transduction"/>
    <property type="evidence" value="ECO:0007669"/>
    <property type="project" value="TreeGrafter"/>
</dbReference>
<dbReference type="GO" id="GO:0005911">
    <property type="term" value="C:cell-cell junction"/>
    <property type="evidence" value="ECO:0007669"/>
    <property type="project" value="TreeGrafter"/>
</dbReference>
<feature type="domain" description="PDZ" evidence="2">
    <location>
        <begin position="196"/>
        <end position="259"/>
    </location>
</feature>
<organism evidence="3 4">
    <name type="scientific">Muntiacus muntjak</name>
    <name type="common">Barking deer</name>
    <name type="synonym">Indian muntjac</name>
    <dbReference type="NCBI Taxonomy" id="9888"/>
    <lineage>
        <taxon>Eukaryota</taxon>
        <taxon>Metazoa</taxon>
        <taxon>Chordata</taxon>
        <taxon>Craniata</taxon>
        <taxon>Vertebrata</taxon>
        <taxon>Euteleostomi</taxon>
        <taxon>Mammalia</taxon>
        <taxon>Eutheria</taxon>
        <taxon>Laurasiatheria</taxon>
        <taxon>Artiodactyla</taxon>
        <taxon>Ruminantia</taxon>
        <taxon>Pecora</taxon>
        <taxon>Cervidae</taxon>
        <taxon>Muntiacinae</taxon>
        <taxon>Muntiacus</taxon>
    </lineage>
</organism>
<comment type="caution">
    <text evidence="3">The sequence shown here is derived from an EMBL/GenBank/DDBJ whole genome shotgun (WGS) entry which is preliminary data.</text>
</comment>
<evidence type="ECO:0000313" key="3">
    <source>
        <dbReference type="EMBL" id="KAB0341477.1"/>
    </source>
</evidence>
<dbReference type="PANTHER" id="PTHR10316">
    <property type="entry name" value="MEMBRANE ASSOCIATED GUANYLATE KINASE-RELATED"/>
    <property type="match status" value="1"/>
</dbReference>
<sequence length="309" mass="33837">MCKFISQMLSFLRIKIPIHGRTLFPSPGDHPNPGTEHRPPVLRVDSLPSEPPGKAKNTRMGDVIVYINEVCVLGHTHADVVKLFQSVPIGQSVNLVLCRGYPLPFDPEDPANSMVPPLAIMERPPPVMVNGRHNYETYLEYISRTSQSVPDITDRPPHTLHSMPADGQLDGTYPPPVHDDNVSMASSGATQAELMTLTIVKGAQGFGFTIADSPTGQRVKQILDIQGCPGLCEGDLIIEINQQNVQNLSHTEVVDILKDCPIGSETSLIIHRGGKINNLYNNIEKMEVSLGLSEIVLFNANFLLNVVDL</sequence>
<dbReference type="Gene3D" id="2.30.42.10">
    <property type="match status" value="2"/>
</dbReference>
<dbReference type="CDD" id="cd06732">
    <property type="entry name" value="PDZ2_MAGI-1_3-like"/>
    <property type="match status" value="1"/>
</dbReference>
<dbReference type="FunFam" id="2.30.42.10:FF:000144">
    <property type="entry name" value="Membrane associated guanylate kinase, WW and PDZ domain containing 2"/>
    <property type="match status" value="1"/>
</dbReference>